<dbReference type="EMBL" id="JAJSOW010000104">
    <property type="protein sequence ID" value="KAI9169562.1"/>
    <property type="molecule type" value="Genomic_DNA"/>
</dbReference>
<keyword evidence="2" id="KW-1185">Reference proteome</keyword>
<proteinExistence type="predicted"/>
<sequence length="73" mass="8376">MRPESDLGPKSLPSRILLYQMQNFFTRTKRLERQVSSRDYATFANAETLRLWPLGTSEPHEFTGVEHGPPKSA</sequence>
<evidence type="ECO:0000313" key="2">
    <source>
        <dbReference type="Proteomes" id="UP001064489"/>
    </source>
</evidence>
<comment type="caution">
    <text evidence="1">The sequence shown here is derived from an EMBL/GenBank/DDBJ whole genome shotgun (WGS) entry which is preliminary data.</text>
</comment>
<evidence type="ECO:0000313" key="1">
    <source>
        <dbReference type="EMBL" id="KAI9169562.1"/>
    </source>
</evidence>
<organism evidence="1 2">
    <name type="scientific">Acer negundo</name>
    <name type="common">Box elder</name>
    <dbReference type="NCBI Taxonomy" id="4023"/>
    <lineage>
        <taxon>Eukaryota</taxon>
        <taxon>Viridiplantae</taxon>
        <taxon>Streptophyta</taxon>
        <taxon>Embryophyta</taxon>
        <taxon>Tracheophyta</taxon>
        <taxon>Spermatophyta</taxon>
        <taxon>Magnoliopsida</taxon>
        <taxon>eudicotyledons</taxon>
        <taxon>Gunneridae</taxon>
        <taxon>Pentapetalae</taxon>
        <taxon>rosids</taxon>
        <taxon>malvids</taxon>
        <taxon>Sapindales</taxon>
        <taxon>Sapindaceae</taxon>
        <taxon>Hippocastanoideae</taxon>
        <taxon>Acereae</taxon>
        <taxon>Acer</taxon>
    </lineage>
</organism>
<reference evidence="1" key="2">
    <citation type="submission" date="2023-02" db="EMBL/GenBank/DDBJ databases">
        <authorList>
            <person name="Swenson N.G."/>
            <person name="Wegrzyn J.L."/>
            <person name="Mcevoy S.L."/>
        </authorList>
    </citation>
    <scope>NUCLEOTIDE SEQUENCE</scope>
    <source>
        <strain evidence="1">91603</strain>
        <tissue evidence="1">Leaf</tissue>
    </source>
</reference>
<dbReference type="AlphaFoldDB" id="A0AAD5NNC3"/>
<gene>
    <name evidence="1" type="ORF">LWI28_014091</name>
</gene>
<dbReference type="Proteomes" id="UP001064489">
    <property type="component" value="Chromosome 7"/>
</dbReference>
<accession>A0AAD5NNC3</accession>
<name>A0AAD5NNC3_ACENE</name>
<protein>
    <submittedName>
        <fullName evidence="1">Uncharacterized protein</fullName>
    </submittedName>
</protein>
<reference evidence="1" key="1">
    <citation type="journal article" date="2022" name="Plant J.">
        <title>Strategies of tolerance reflected in two North American maple genomes.</title>
        <authorList>
            <person name="McEvoy S.L."/>
            <person name="Sezen U.U."/>
            <person name="Trouern-Trend A."/>
            <person name="McMahon S.M."/>
            <person name="Schaberg P.G."/>
            <person name="Yang J."/>
            <person name="Wegrzyn J.L."/>
            <person name="Swenson N.G."/>
        </authorList>
    </citation>
    <scope>NUCLEOTIDE SEQUENCE</scope>
    <source>
        <strain evidence="1">91603</strain>
    </source>
</reference>